<dbReference type="OrthoDB" id="21449at2759"/>
<dbReference type="PANTHER" id="PTHR45926">
    <property type="entry name" value="OSJNBA0053K19.4 PROTEIN"/>
    <property type="match status" value="1"/>
</dbReference>
<proteinExistence type="predicted"/>
<feature type="compositionally biased region" description="Basic and acidic residues" evidence="3">
    <location>
        <begin position="422"/>
        <end position="434"/>
    </location>
</feature>
<dbReference type="SMART" id="SM00297">
    <property type="entry name" value="BROMO"/>
    <property type="match status" value="2"/>
</dbReference>
<name>A0A830HHI3_9CHLO</name>
<keyword evidence="1 2" id="KW-0103">Bromodomain</keyword>
<evidence type="ECO:0000259" key="4">
    <source>
        <dbReference type="PROSITE" id="PS50014"/>
    </source>
</evidence>
<protein>
    <recommendedName>
        <fullName evidence="4">Bromo domain-containing protein</fullName>
    </recommendedName>
</protein>
<gene>
    <name evidence="5" type="ORF">PPROV_000353200</name>
</gene>
<dbReference type="SUPFAM" id="SSF47370">
    <property type="entry name" value="Bromodomain"/>
    <property type="match status" value="2"/>
</dbReference>
<keyword evidence="6" id="KW-1185">Reference proteome</keyword>
<accession>A0A830HHI3</accession>
<evidence type="ECO:0000313" key="6">
    <source>
        <dbReference type="Proteomes" id="UP000660262"/>
    </source>
</evidence>
<organism evidence="5 6">
    <name type="scientific">Pycnococcus provasolii</name>
    <dbReference type="NCBI Taxonomy" id="41880"/>
    <lineage>
        <taxon>Eukaryota</taxon>
        <taxon>Viridiplantae</taxon>
        <taxon>Chlorophyta</taxon>
        <taxon>Pseudoscourfieldiophyceae</taxon>
        <taxon>Pseudoscourfieldiales</taxon>
        <taxon>Pycnococcaceae</taxon>
        <taxon>Pycnococcus</taxon>
    </lineage>
</organism>
<comment type="caution">
    <text evidence="5">The sequence shown here is derived from an EMBL/GenBank/DDBJ whole genome shotgun (WGS) entry which is preliminary data.</text>
</comment>
<sequence length="553" mass="60506">MAGAGGKDASAHASAKLYRDASSVLSVLMKDDDSITLFNEPVDVEGLGLFDYLDVVKRPMDLGTIRTRLNATLSLGSSGVQKTKKSSQQQNPYTSIVAFEADVEQVFLNCLLYNNKGDPVYMAGASIQMKWRNLWRKATGRDASQAPALWAKQERAAAKASSQPAKPGAAGTRVIIKAGGSTREARAAAQPANAATPPHQQRERKQANIELPGSFASTKQMAKKPKTPQDALASKLQFALKAVKATLREPEAGIFAEPVDPVELGIPDYFDVIKQPMDLGTIIKELEKGRTKGWHTIKYKTPGDVLKDVALVWHNCFTYNVEDAVIRGMCRKCQTVFEREWARAGLSMADLNEAKRKGQWMMDDEDDEDDYDVQGTPPPAPPAKRKKTSANMLHADSPGLPPPPPPKDLLGPPPPPPGRVVETAEQKLQKKLEAAEEAEEEADEAALEYDAAEERFERVQREYEKQRERDEAILRGDVSGGRPLVNPLNGQPLVDASFVHDVPTLSPALWKSGAFFFQQRATVSPDPSIEALRLAAGTTRLPPPSLTMTMGHR</sequence>
<feature type="region of interest" description="Disordered" evidence="3">
    <location>
        <begin position="364"/>
        <end position="442"/>
    </location>
</feature>
<evidence type="ECO:0000256" key="1">
    <source>
        <dbReference type="ARBA" id="ARBA00023117"/>
    </source>
</evidence>
<dbReference type="InterPro" id="IPR001487">
    <property type="entry name" value="Bromodomain"/>
</dbReference>
<dbReference type="InterPro" id="IPR036427">
    <property type="entry name" value="Bromodomain-like_sf"/>
</dbReference>
<dbReference type="PRINTS" id="PR00503">
    <property type="entry name" value="BROMODOMAIN"/>
</dbReference>
<feature type="domain" description="Bromo" evidence="4">
    <location>
        <begin position="247"/>
        <end position="327"/>
    </location>
</feature>
<evidence type="ECO:0000256" key="2">
    <source>
        <dbReference type="PROSITE-ProRule" id="PRU00035"/>
    </source>
</evidence>
<dbReference type="Proteomes" id="UP000660262">
    <property type="component" value="Unassembled WGS sequence"/>
</dbReference>
<dbReference type="Gene3D" id="1.20.920.10">
    <property type="entry name" value="Bromodomain-like"/>
    <property type="match status" value="2"/>
</dbReference>
<reference evidence="5" key="1">
    <citation type="submission" date="2020-10" db="EMBL/GenBank/DDBJ databases">
        <title>Unveiling of a novel bifunctional photoreceptor, Dualchrome1, isolated from a cosmopolitan green alga.</title>
        <authorList>
            <person name="Suzuki S."/>
            <person name="Kawachi M."/>
        </authorList>
    </citation>
    <scope>NUCLEOTIDE SEQUENCE</scope>
    <source>
        <strain evidence="5">NIES 2893</strain>
    </source>
</reference>
<feature type="compositionally biased region" description="Pro residues" evidence="3">
    <location>
        <begin position="399"/>
        <end position="418"/>
    </location>
</feature>
<dbReference type="AlphaFoldDB" id="A0A830HHI3"/>
<feature type="region of interest" description="Disordered" evidence="3">
    <location>
        <begin position="183"/>
        <end position="205"/>
    </location>
</feature>
<feature type="compositionally biased region" description="Low complexity" evidence="3">
    <location>
        <begin position="187"/>
        <end position="199"/>
    </location>
</feature>
<dbReference type="PROSITE" id="PS50014">
    <property type="entry name" value="BROMODOMAIN_2"/>
    <property type="match status" value="2"/>
</dbReference>
<feature type="domain" description="Bromo" evidence="4">
    <location>
        <begin position="30"/>
        <end position="121"/>
    </location>
</feature>
<evidence type="ECO:0000313" key="5">
    <source>
        <dbReference type="EMBL" id="GHP04779.1"/>
    </source>
</evidence>
<dbReference type="EMBL" id="BNJQ01000008">
    <property type="protein sequence ID" value="GHP04779.1"/>
    <property type="molecule type" value="Genomic_DNA"/>
</dbReference>
<dbReference type="Pfam" id="PF00439">
    <property type="entry name" value="Bromodomain"/>
    <property type="match status" value="2"/>
</dbReference>
<evidence type="ECO:0000256" key="3">
    <source>
        <dbReference type="SAM" id="MobiDB-lite"/>
    </source>
</evidence>